<keyword evidence="2" id="KW-1185">Reference proteome</keyword>
<dbReference type="EMBL" id="VSRR010028251">
    <property type="protein sequence ID" value="MPC68707.1"/>
    <property type="molecule type" value="Genomic_DNA"/>
</dbReference>
<dbReference type="AlphaFoldDB" id="A0A5B7HHD2"/>
<name>A0A5B7HHD2_PORTR</name>
<proteinExistence type="predicted"/>
<reference evidence="1 2" key="1">
    <citation type="submission" date="2019-05" db="EMBL/GenBank/DDBJ databases">
        <title>Another draft genome of Portunus trituberculatus and its Hox gene families provides insights of decapod evolution.</title>
        <authorList>
            <person name="Jeong J.-H."/>
            <person name="Song I."/>
            <person name="Kim S."/>
            <person name="Choi T."/>
            <person name="Kim D."/>
            <person name="Ryu S."/>
            <person name="Kim W."/>
        </authorList>
    </citation>
    <scope>NUCLEOTIDE SEQUENCE [LARGE SCALE GENOMIC DNA]</scope>
    <source>
        <tissue evidence="1">Muscle</tissue>
    </source>
</reference>
<gene>
    <name evidence="1" type="ORF">E2C01_062911</name>
</gene>
<comment type="caution">
    <text evidence="1">The sequence shown here is derived from an EMBL/GenBank/DDBJ whole genome shotgun (WGS) entry which is preliminary data.</text>
</comment>
<dbReference type="Proteomes" id="UP000324222">
    <property type="component" value="Unassembled WGS sequence"/>
</dbReference>
<evidence type="ECO:0000313" key="2">
    <source>
        <dbReference type="Proteomes" id="UP000324222"/>
    </source>
</evidence>
<accession>A0A5B7HHD2</accession>
<protein>
    <submittedName>
        <fullName evidence="1">Uncharacterized protein</fullName>
    </submittedName>
</protein>
<organism evidence="1 2">
    <name type="scientific">Portunus trituberculatus</name>
    <name type="common">Swimming crab</name>
    <name type="synonym">Neptunus trituberculatus</name>
    <dbReference type="NCBI Taxonomy" id="210409"/>
    <lineage>
        <taxon>Eukaryota</taxon>
        <taxon>Metazoa</taxon>
        <taxon>Ecdysozoa</taxon>
        <taxon>Arthropoda</taxon>
        <taxon>Crustacea</taxon>
        <taxon>Multicrustacea</taxon>
        <taxon>Malacostraca</taxon>
        <taxon>Eumalacostraca</taxon>
        <taxon>Eucarida</taxon>
        <taxon>Decapoda</taxon>
        <taxon>Pleocyemata</taxon>
        <taxon>Brachyura</taxon>
        <taxon>Eubrachyura</taxon>
        <taxon>Portunoidea</taxon>
        <taxon>Portunidae</taxon>
        <taxon>Portuninae</taxon>
        <taxon>Portunus</taxon>
    </lineage>
</organism>
<evidence type="ECO:0000313" key="1">
    <source>
        <dbReference type="EMBL" id="MPC68707.1"/>
    </source>
</evidence>
<sequence>MVTESLFHSSTTPLENQFLTISLLNLNCQPYHHAGTHICTRLLRYNAASGVLRRNTRGYGGDRKRIPTFLATENGRGHSPRWRNTATRTMHVSLRTNQKKTQLIGMERQD</sequence>